<evidence type="ECO:0000313" key="3">
    <source>
        <dbReference type="Proteomes" id="UP000008221"/>
    </source>
</evidence>
<accession>A0LWN9</accession>
<organism evidence="2 3">
    <name type="scientific">Acidothermus cellulolyticus (strain ATCC 43068 / DSM 8971 / 11B)</name>
    <dbReference type="NCBI Taxonomy" id="351607"/>
    <lineage>
        <taxon>Bacteria</taxon>
        <taxon>Bacillati</taxon>
        <taxon>Actinomycetota</taxon>
        <taxon>Actinomycetes</taxon>
        <taxon>Acidothermales</taxon>
        <taxon>Acidothermaceae</taxon>
        <taxon>Acidothermus</taxon>
    </lineage>
</organism>
<protein>
    <submittedName>
        <fullName evidence="2">Uncharacterized protein</fullName>
    </submittedName>
</protein>
<feature type="region of interest" description="Disordered" evidence="1">
    <location>
        <begin position="42"/>
        <end position="89"/>
    </location>
</feature>
<feature type="compositionally biased region" description="Basic and acidic residues" evidence="1">
    <location>
        <begin position="77"/>
        <end position="89"/>
    </location>
</feature>
<evidence type="ECO:0000256" key="1">
    <source>
        <dbReference type="SAM" id="MobiDB-lite"/>
    </source>
</evidence>
<dbReference type="AlphaFoldDB" id="A0LWN9"/>
<evidence type="ECO:0000313" key="2">
    <source>
        <dbReference type="EMBL" id="ABK53849.1"/>
    </source>
</evidence>
<sequence length="121" mass="13303">MTTCRCGFMIPPKLRQSVAYTVHYTNRLLRLLMVNSSVKGALRGACPPPSGVPAEDMRRVGTPPNLRSRPGRLGHAGHGEDTSSDLRSRWERGAARIDRGLGVTRAARRAMGEHREPWTSG</sequence>
<dbReference type="HOGENOM" id="CLU_2033034_0_0_11"/>
<name>A0LWN9_ACIC1</name>
<dbReference type="InParanoid" id="A0LWN9"/>
<proteinExistence type="predicted"/>
<dbReference type="KEGG" id="ace:Acel_2077"/>
<dbReference type="Proteomes" id="UP000008221">
    <property type="component" value="Chromosome"/>
</dbReference>
<reference evidence="2 3" key="1">
    <citation type="journal article" date="2009" name="Genome Res.">
        <title>Complete genome of the cellulolytic thermophile Acidothermus cellulolyticus 11B provides insights into its ecophysiological and evolutionary adaptations.</title>
        <authorList>
            <person name="Barabote R.D."/>
            <person name="Xie G."/>
            <person name="Leu D.H."/>
            <person name="Normand P."/>
            <person name="Necsulea A."/>
            <person name="Daubin V."/>
            <person name="Medigue C."/>
            <person name="Adney W.S."/>
            <person name="Xu X.C."/>
            <person name="Lapidus A."/>
            <person name="Parales R.E."/>
            <person name="Detter C."/>
            <person name="Pujic P."/>
            <person name="Bruce D."/>
            <person name="Lavire C."/>
            <person name="Challacombe J.F."/>
            <person name="Brettin T.S."/>
            <person name="Berry A.M."/>
        </authorList>
    </citation>
    <scope>NUCLEOTIDE SEQUENCE [LARGE SCALE GENOMIC DNA]</scope>
    <source>
        <strain evidence="3">ATCC 43068 / DSM 8971 / 11B</strain>
    </source>
</reference>
<dbReference type="EMBL" id="CP000481">
    <property type="protein sequence ID" value="ABK53849.1"/>
    <property type="molecule type" value="Genomic_DNA"/>
</dbReference>
<dbReference type="STRING" id="351607.Acel_2077"/>
<keyword evidence="3" id="KW-1185">Reference proteome</keyword>
<gene>
    <name evidence="2" type="ordered locus">Acel_2077</name>
</gene>